<name>A0ABT8LK03_9BACT</name>
<dbReference type="Gene3D" id="2.60.40.1180">
    <property type="entry name" value="Golgi alpha-mannosidase II"/>
    <property type="match status" value="2"/>
</dbReference>
<evidence type="ECO:0000256" key="4">
    <source>
        <dbReference type="RuleBase" id="RU361185"/>
    </source>
</evidence>
<proteinExistence type="inferred from homology"/>
<dbReference type="Pfam" id="PF21365">
    <property type="entry name" value="Glyco_hydro_31_3rd"/>
    <property type="match status" value="1"/>
</dbReference>
<dbReference type="CDD" id="cd06604">
    <property type="entry name" value="GH31_glucosidase_II_MalA"/>
    <property type="match status" value="1"/>
</dbReference>
<keyword evidence="3 4" id="KW-0326">Glycosidase</keyword>
<evidence type="ECO:0000259" key="8">
    <source>
        <dbReference type="Pfam" id="PF21365"/>
    </source>
</evidence>
<dbReference type="RefSeq" id="WP_346762079.1">
    <property type="nucleotide sequence ID" value="NZ_JAUJEB010000010.1"/>
</dbReference>
<dbReference type="InterPro" id="IPR048395">
    <property type="entry name" value="Glyco_hydro_31_C"/>
</dbReference>
<dbReference type="SUPFAM" id="SSF51011">
    <property type="entry name" value="Glycosyl hydrolase domain"/>
    <property type="match status" value="1"/>
</dbReference>
<dbReference type="InterPro" id="IPR000322">
    <property type="entry name" value="Glyco_hydro_31_TIM"/>
</dbReference>
<dbReference type="Gene3D" id="3.20.20.80">
    <property type="entry name" value="Glycosidases"/>
    <property type="match status" value="1"/>
</dbReference>
<evidence type="ECO:0000259" key="5">
    <source>
        <dbReference type="Pfam" id="PF01055"/>
    </source>
</evidence>
<dbReference type="InterPro" id="IPR011013">
    <property type="entry name" value="Gal_mutarotase_sf_dom"/>
</dbReference>
<dbReference type="Pfam" id="PF13802">
    <property type="entry name" value="Gal_mutarotas_2"/>
    <property type="match status" value="1"/>
</dbReference>
<dbReference type="InterPro" id="IPR017853">
    <property type="entry name" value="GH"/>
</dbReference>
<evidence type="ECO:0000256" key="2">
    <source>
        <dbReference type="ARBA" id="ARBA00022801"/>
    </source>
</evidence>
<accession>A0ABT8LK03</accession>
<evidence type="ECO:0000259" key="6">
    <source>
        <dbReference type="Pfam" id="PF13802"/>
    </source>
</evidence>
<dbReference type="Gene3D" id="2.60.40.1760">
    <property type="entry name" value="glycosyl hydrolase (family 31)"/>
    <property type="match status" value="1"/>
</dbReference>
<dbReference type="CDD" id="cd14752">
    <property type="entry name" value="GH31_N"/>
    <property type="match status" value="1"/>
</dbReference>
<dbReference type="InterPro" id="IPR025887">
    <property type="entry name" value="Glyco_hydro_31_N_dom"/>
</dbReference>
<feature type="domain" description="Glycoside hydrolase family 31 N-terminal" evidence="6">
    <location>
        <begin position="39"/>
        <end position="202"/>
    </location>
</feature>
<dbReference type="SUPFAM" id="SSF74650">
    <property type="entry name" value="Galactose mutarotase-like"/>
    <property type="match status" value="1"/>
</dbReference>
<dbReference type="GO" id="GO:0016787">
    <property type="term" value="F:hydrolase activity"/>
    <property type="evidence" value="ECO:0007669"/>
    <property type="project" value="UniProtKB-KW"/>
</dbReference>
<dbReference type="InterPro" id="IPR033403">
    <property type="entry name" value="DUF5110"/>
</dbReference>
<evidence type="ECO:0000313" key="9">
    <source>
        <dbReference type="EMBL" id="MDN5216741.1"/>
    </source>
</evidence>
<keyword evidence="10" id="KW-1185">Reference proteome</keyword>
<evidence type="ECO:0000313" key="10">
    <source>
        <dbReference type="Proteomes" id="UP001172083"/>
    </source>
</evidence>
<feature type="domain" description="Glycoside hydrolase family 31 TIM barrel" evidence="5">
    <location>
        <begin position="246"/>
        <end position="569"/>
    </location>
</feature>
<dbReference type="PROSITE" id="PS00129">
    <property type="entry name" value="GLYCOSYL_HYDROL_F31_1"/>
    <property type="match status" value="1"/>
</dbReference>
<dbReference type="SUPFAM" id="SSF51445">
    <property type="entry name" value="(Trans)glycosidases"/>
    <property type="match status" value="1"/>
</dbReference>
<feature type="domain" description="Glycosyl hydrolase family 31 C-terminal" evidence="8">
    <location>
        <begin position="577"/>
        <end position="664"/>
    </location>
</feature>
<comment type="similarity">
    <text evidence="1 4">Belongs to the glycosyl hydrolase 31 family.</text>
</comment>
<dbReference type="Pfam" id="PF01055">
    <property type="entry name" value="Glyco_hydro_31_2nd"/>
    <property type="match status" value="1"/>
</dbReference>
<organism evidence="9 10">
    <name type="scientific">Agaribacillus aureus</name>
    <dbReference type="NCBI Taxonomy" id="3051825"/>
    <lineage>
        <taxon>Bacteria</taxon>
        <taxon>Pseudomonadati</taxon>
        <taxon>Bacteroidota</taxon>
        <taxon>Cytophagia</taxon>
        <taxon>Cytophagales</taxon>
        <taxon>Splendidivirgaceae</taxon>
        <taxon>Agaribacillus</taxon>
    </lineage>
</organism>
<gene>
    <name evidence="9" type="ORF">QQ020_32020</name>
</gene>
<protein>
    <submittedName>
        <fullName evidence="9">Glycoside hydrolase family 31 protein</fullName>
    </submittedName>
</protein>
<feature type="domain" description="DUF5110" evidence="7">
    <location>
        <begin position="680"/>
        <end position="747"/>
    </location>
</feature>
<reference evidence="9" key="1">
    <citation type="submission" date="2023-06" db="EMBL/GenBank/DDBJ databases">
        <title>Genomic of Agaribacillus aureum.</title>
        <authorList>
            <person name="Wang G."/>
        </authorList>
    </citation>
    <scope>NUCLEOTIDE SEQUENCE</scope>
    <source>
        <strain evidence="9">BMA12</strain>
    </source>
</reference>
<evidence type="ECO:0000259" key="7">
    <source>
        <dbReference type="Pfam" id="PF17137"/>
    </source>
</evidence>
<dbReference type="PANTHER" id="PTHR22762">
    <property type="entry name" value="ALPHA-GLUCOSIDASE"/>
    <property type="match status" value="1"/>
</dbReference>
<dbReference type="EMBL" id="JAUJEB010000010">
    <property type="protein sequence ID" value="MDN5216741.1"/>
    <property type="molecule type" value="Genomic_DNA"/>
</dbReference>
<sequence length="807" mass="92640">MYSTVETSAQRAGFKALGKLESLEHINNGVVGITSFGQFRILVMDRSVFRVSVTRNADFDDFSYAVIASPKPVDFHVKEEDGHIVISTDLISLRISRDPVRFKFYDSAGNIINEDDDAFGTSWIGTEVTAYKKLQQGERFVGLGEKNGDLDRRGKGYLNWNTDKFAYDQDTDPIYCSLPFYIGIHSGLAYGMFFDNSNKSHFNFGASNDRFSSFMAEDGDMNYYLIHDHNVAKIIEDYTYLTGRMELPPMWSIGYQQCRYSYYPDSKVLDIARSFRQKQIPADVIVLDIHYMDSYKIFTWDPVKFSNPAALIRELRDMNFHVVLMCDPGIKIEEGYQPYELGKQEDVFLKYPDNTYYAGEVWPGWCHFPDFSDPKTRQWWGGLFDEYVNLGVDGFWNDMNEIASWGQMMPEHVEFHYEGKGALTKKGRNIYGLQMARSTFEGTKKLLNGKRPFNLTRSAFSGIQRYSAVWTGDNVADDEHMLLGVRLVNSFGLTGVAFTGYDVGGFAGEASVDLFARWVSIAAFSPFFRGHSMLNSRDAEPWAFGEAVEEISRNYINLRYRLMPYIYSLFFEATQTGMPVCRSLAIDYTHDDHVYDSLFQNQYLFGPWFLICPVSSVDKFCKVYLPEGEWYEFHSGKQYKGSQQVIVEAPVERLPVFIKAGSIIPMQSVTQYTSATADDTLQLHFYSGDNYSEFLYYEDDGDTYHFEDGEYYRRNISYDPNNQIIKFNAAEGNFKSKYTKIQLIFHGFDGLDRIMVNGRECAVEQVEFSYLKAITKFDPVGKEGKVIKEQVKAIKVEDDDGGLEIVW</sequence>
<dbReference type="Pfam" id="PF17137">
    <property type="entry name" value="DUF5110"/>
    <property type="match status" value="1"/>
</dbReference>
<keyword evidence="2 4" id="KW-0378">Hydrolase</keyword>
<evidence type="ECO:0000256" key="1">
    <source>
        <dbReference type="ARBA" id="ARBA00007806"/>
    </source>
</evidence>
<dbReference type="InterPro" id="IPR030458">
    <property type="entry name" value="Glyco_hydro_31_AS"/>
</dbReference>
<dbReference type="Proteomes" id="UP001172083">
    <property type="component" value="Unassembled WGS sequence"/>
</dbReference>
<dbReference type="InterPro" id="IPR013780">
    <property type="entry name" value="Glyco_hydro_b"/>
</dbReference>
<comment type="caution">
    <text evidence="9">The sequence shown here is derived from an EMBL/GenBank/DDBJ whole genome shotgun (WGS) entry which is preliminary data.</text>
</comment>
<evidence type="ECO:0000256" key="3">
    <source>
        <dbReference type="ARBA" id="ARBA00023295"/>
    </source>
</evidence>
<dbReference type="PANTHER" id="PTHR22762:SF166">
    <property type="entry name" value="ALPHA-GLUCOSIDASE"/>
    <property type="match status" value="1"/>
</dbReference>